<feature type="domain" description="Tyr recombinase" evidence="4">
    <location>
        <begin position="110"/>
        <end position="282"/>
    </location>
</feature>
<gene>
    <name evidence="5" type="ORF">H9882_00420</name>
</gene>
<dbReference type="InterPro" id="IPR013762">
    <property type="entry name" value="Integrase-like_cat_sf"/>
</dbReference>
<dbReference type="InterPro" id="IPR050808">
    <property type="entry name" value="Phage_Integrase"/>
</dbReference>
<evidence type="ECO:0000256" key="2">
    <source>
        <dbReference type="ARBA" id="ARBA00022908"/>
    </source>
</evidence>
<accession>A0A948WMS3</accession>
<dbReference type="GO" id="GO:0003677">
    <property type="term" value="F:DNA binding"/>
    <property type="evidence" value="ECO:0007669"/>
    <property type="project" value="InterPro"/>
</dbReference>
<dbReference type="PANTHER" id="PTHR30629">
    <property type="entry name" value="PROPHAGE INTEGRASE"/>
    <property type="match status" value="1"/>
</dbReference>
<dbReference type="SUPFAM" id="SSF56349">
    <property type="entry name" value="DNA breaking-rejoining enzymes"/>
    <property type="match status" value="1"/>
</dbReference>
<evidence type="ECO:0000313" key="6">
    <source>
        <dbReference type="Proteomes" id="UP000713596"/>
    </source>
</evidence>
<reference evidence="5" key="1">
    <citation type="journal article" date="2021" name="PeerJ">
        <title>Extensive microbial diversity within the chicken gut microbiome revealed by metagenomics and culture.</title>
        <authorList>
            <person name="Gilroy R."/>
            <person name="Ravi A."/>
            <person name="Getino M."/>
            <person name="Pursley I."/>
            <person name="Horton D.L."/>
            <person name="Alikhan N.F."/>
            <person name="Baker D."/>
            <person name="Gharbi K."/>
            <person name="Hall N."/>
            <person name="Watson M."/>
            <person name="Adriaenssens E.M."/>
            <person name="Foster-Nyarko E."/>
            <person name="Jarju S."/>
            <person name="Secka A."/>
            <person name="Antonio M."/>
            <person name="Oren A."/>
            <person name="Chaudhuri R.R."/>
            <person name="La Ragione R."/>
            <person name="Hildebrand F."/>
            <person name="Pallen M.J."/>
        </authorList>
    </citation>
    <scope>NUCLEOTIDE SEQUENCE</scope>
    <source>
        <strain evidence="5">B5_2728</strain>
    </source>
</reference>
<sequence length="284" mass="32055">MPTVRVKQPCLHCHAQQRVLVAVAADAICATRCLRTVVHLKNIVYVHKPLPRQAGVTTPAVLAHKNCVYPQAFPQSCFALQGRSSAGGAHCHLRIAGNVHLPSILVPDAPNRQPFSKEEIQTVWNWSNSNEYASIILMLIYSGVRISELLNLKKENANLNEKWFDVTASKTKSGIRRVPIADKALPLFKHWMEKNDCQYLLSNPAGKQFDYRNYYDSYWMPLIEQMGMDHRPHDTRHTCISLLAVAGVQDKIIKKIVGHKGQSVTEAVYTHFDIEQLLDAINKI</sequence>
<dbReference type="GO" id="GO:0015074">
    <property type="term" value="P:DNA integration"/>
    <property type="evidence" value="ECO:0007669"/>
    <property type="project" value="UniProtKB-KW"/>
</dbReference>
<comment type="similarity">
    <text evidence="1">Belongs to the 'phage' integrase family.</text>
</comment>
<evidence type="ECO:0000256" key="3">
    <source>
        <dbReference type="ARBA" id="ARBA00023172"/>
    </source>
</evidence>
<evidence type="ECO:0000256" key="1">
    <source>
        <dbReference type="ARBA" id="ARBA00008857"/>
    </source>
</evidence>
<dbReference type="InterPro" id="IPR002104">
    <property type="entry name" value="Integrase_catalytic"/>
</dbReference>
<dbReference type="Gene3D" id="1.10.443.10">
    <property type="entry name" value="Intergrase catalytic core"/>
    <property type="match status" value="1"/>
</dbReference>
<dbReference type="CDD" id="cd01189">
    <property type="entry name" value="INT_ICEBs1_C_like"/>
    <property type="match status" value="1"/>
</dbReference>
<proteinExistence type="inferred from homology"/>
<organism evidence="5 6">
    <name type="scientific">Candidatus Allofournierella pullistercoris</name>
    <dbReference type="NCBI Taxonomy" id="2838597"/>
    <lineage>
        <taxon>Bacteria</taxon>
        <taxon>Bacillati</taxon>
        <taxon>Bacillota</taxon>
        <taxon>Clostridia</taxon>
        <taxon>Eubacteriales</taxon>
        <taxon>Oscillospiraceae</taxon>
        <taxon>Allofournierella</taxon>
    </lineage>
</organism>
<dbReference type="AlphaFoldDB" id="A0A948WMS3"/>
<comment type="caution">
    <text evidence="5">The sequence shown here is derived from an EMBL/GenBank/DDBJ whole genome shotgun (WGS) entry which is preliminary data.</text>
</comment>
<keyword evidence="2" id="KW-0229">DNA integration</keyword>
<dbReference type="Proteomes" id="UP000713596">
    <property type="component" value="Unassembled WGS sequence"/>
</dbReference>
<dbReference type="PANTHER" id="PTHR30629:SF2">
    <property type="entry name" value="PROPHAGE INTEGRASE INTS-RELATED"/>
    <property type="match status" value="1"/>
</dbReference>
<evidence type="ECO:0000259" key="4">
    <source>
        <dbReference type="PROSITE" id="PS51898"/>
    </source>
</evidence>
<reference evidence="5" key="2">
    <citation type="submission" date="2021-04" db="EMBL/GenBank/DDBJ databases">
        <authorList>
            <person name="Gilroy R."/>
        </authorList>
    </citation>
    <scope>NUCLEOTIDE SEQUENCE</scope>
    <source>
        <strain evidence="5">B5_2728</strain>
    </source>
</reference>
<dbReference type="PROSITE" id="PS51898">
    <property type="entry name" value="TYR_RECOMBINASE"/>
    <property type="match status" value="1"/>
</dbReference>
<evidence type="ECO:0000313" key="5">
    <source>
        <dbReference type="EMBL" id="MBU3805357.1"/>
    </source>
</evidence>
<protein>
    <submittedName>
        <fullName evidence="5">Site-specific integrase</fullName>
    </submittedName>
</protein>
<dbReference type="InterPro" id="IPR011010">
    <property type="entry name" value="DNA_brk_join_enz"/>
</dbReference>
<dbReference type="GO" id="GO:0006310">
    <property type="term" value="P:DNA recombination"/>
    <property type="evidence" value="ECO:0007669"/>
    <property type="project" value="UniProtKB-KW"/>
</dbReference>
<dbReference type="Pfam" id="PF00589">
    <property type="entry name" value="Phage_integrase"/>
    <property type="match status" value="1"/>
</dbReference>
<dbReference type="EMBL" id="JAHLFP010000002">
    <property type="protein sequence ID" value="MBU3805357.1"/>
    <property type="molecule type" value="Genomic_DNA"/>
</dbReference>
<keyword evidence="3" id="KW-0233">DNA recombination</keyword>
<name>A0A948WMS3_9FIRM</name>